<evidence type="ECO:0000259" key="7">
    <source>
        <dbReference type="Pfam" id="PF04138"/>
    </source>
</evidence>
<keyword evidence="3 6" id="KW-0812">Transmembrane</keyword>
<dbReference type="RefSeq" id="WP_186945833.1">
    <property type="nucleotide sequence ID" value="NZ_JACOGF010000002.1"/>
</dbReference>
<keyword evidence="9" id="KW-1185">Reference proteome</keyword>
<evidence type="ECO:0000313" key="8">
    <source>
        <dbReference type="EMBL" id="MBC3916578.1"/>
    </source>
</evidence>
<feature type="transmembrane region" description="Helical" evidence="6">
    <location>
        <begin position="7"/>
        <end position="28"/>
    </location>
</feature>
<dbReference type="PANTHER" id="PTHR38459:SF1">
    <property type="entry name" value="PROPHAGE BACTOPRENOL-LINKED GLUCOSE TRANSLOCASE HOMOLOG"/>
    <property type="match status" value="1"/>
</dbReference>
<evidence type="ECO:0000256" key="6">
    <source>
        <dbReference type="SAM" id="Phobius"/>
    </source>
</evidence>
<evidence type="ECO:0000313" key="9">
    <source>
        <dbReference type="Proteomes" id="UP000650424"/>
    </source>
</evidence>
<evidence type="ECO:0000256" key="2">
    <source>
        <dbReference type="ARBA" id="ARBA00009399"/>
    </source>
</evidence>
<name>A0ABR6ZL04_9BURK</name>
<feature type="domain" description="GtrA/DPMS transmembrane" evidence="7">
    <location>
        <begin position="8"/>
        <end position="122"/>
    </location>
</feature>
<dbReference type="Pfam" id="PF04138">
    <property type="entry name" value="GtrA_DPMS_TM"/>
    <property type="match status" value="1"/>
</dbReference>
<comment type="caution">
    <text evidence="8">The sequence shown here is derived from an EMBL/GenBank/DDBJ whole genome shotgun (WGS) entry which is preliminary data.</text>
</comment>
<organism evidence="8 9">
    <name type="scientific">Undibacterium hunanense</name>
    <dbReference type="NCBI Taxonomy" id="2762292"/>
    <lineage>
        <taxon>Bacteria</taxon>
        <taxon>Pseudomonadati</taxon>
        <taxon>Pseudomonadota</taxon>
        <taxon>Betaproteobacteria</taxon>
        <taxon>Burkholderiales</taxon>
        <taxon>Oxalobacteraceae</taxon>
        <taxon>Undibacterium</taxon>
    </lineage>
</organism>
<feature type="transmembrane region" description="Helical" evidence="6">
    <location>
        <begin position="40"/>
        <end position="59"/>
    </location>
</feature>
<evidence type="ECO:0000256" key="1">
    <source>
        <dbReference type="ARBA" id="ARBA00004141"/>
    </source>
</evidence>
<feature type="transmembrane region" description="Helical" evidence="6">
    <location>
        <begin position="71"/>
        <end position="90"/>
    </location>
</feature>
<dbReference type="PANTHER" id="PTHR38459">
    <property type="entry name" value="PROPHAGE BACTOPRENOL-LINKED GLUCOSE TRANSLOCASE HOMOLOG"/>
    <property type="match status" value="1"/>
</dbReference>
<feature type="transmembrane region" description="Helical" evidence="6">
    <location>
        <begin position="96"/>
        <end position="115"/>
    </location>
</feature>
<comment type="subcellular location">
    <subcellularLocation>
        <location evidence="1">Membrane</location>
        <topology evidence="1">Multi-pass membrane protein</topology>
    </subcellularLocation>
</comment>
<keyword evidence="4 6" id="KW-1133">Transmembrane helix</keyword>
<dbReference type="InterPro" id="IPR007267">
    <property type="entry name" value="GtrA_DPMS_TM"/>
</dbReference>
<sequence length="123" mass="14042">MVIKELIKFAMVGLCGTATQYITLWLGVEYLHISPTICSATGYLLGSLLNYALNYFFTFESDGEHLSLAPKYFAVLGVGFLFNVVAMWFLTSHLQVNYWISQIFITGIVFLWNFMGSKIWVFK</sequence>
<reference evidence="8 9" key="1">
    <citation type="submission" date="2020-08" db="EMBL/GenBank/DDBJ databases">
        <title>Novel species isolated from subtropical streams in China.</title>
        <authorList>
            <person name="Lu H."/>
        </authorList>
    </citation>
    <scope>NUCLEOTIDE SEQUENCE [LARGE SCALE GENOMIC DNA]</scope>
    <source>
        <strain evidence="8 9">CY18W</strain>
    </source>
</reference>
<dbReference type="EMBL" id="JACOGF010000002">
    <property type="protein sequence ID" value="MBC3916578.1"/>
    <property type="molecule type" value="Genomic_DNA"/>
</dbReference>
<dbReference type="Proteomes" id="UP000650424">
    <property type="component" value="Unassembled WGS sequence"/>
</dbReference>
<evidence type="ECO:0000256" key="4">
    <source>
        <dbReference type="ARBA" id="ARBA00022989"/>
    </source>
</evidence>
<proteinExistence type="inferred from homology"/>
<evidence type="ECO:0000256" key="3">
    <source>
        <dbReference type="ARBA" id="ARBA00022692"/>
    </source>
</evidence>
<accession>A0ABR6ZL04</accession>
<gene>
    <name evidence="8" type="ORF">H8L32_03685</name>
</gene>
<comment type="similarity">
    <text evidence="2">Belongs to the GtrA family.</text>
</comment>
<protein>
    <submittedName>
        <fullName evidence="8">GtrA family protein</fullName>
    </submittedName>
</protein>
<dbReference type="InterPro" id="IPR051401">
    <property type="entry name" value="GtrA_CellWall_Glycosyl"/>
</dbReference>
<evidence type="ECO:0000256" key="5">
    <source>
        <dbReference type="ARBA" id="ARBA00023136"/>
    </source>
</evidence>
<keyword evidence="5 6" id="KW-0472">Membrane</keyword>